<dbReference type="RefSeq" id="XP_058309290.1">
    <property type="nucleotide sequence ID" value="XM_058452752.1"/>
</dbReference>
<dbReference type="PROSITE" id="PS51257">
    <property type="entry name" value="PROKAR_LIPOPROTEIN"/>
    <property type="match status" value="1"/>
</dbReference>
<evidence type="ECO:0000256" key="5">
    <source>
        <dbReference type="ARBA" id="ARBA00022989"/>
    </source>
</evidence>
<protein>
    <recommendedName>
        <fullName evidence="9">Major facilitator superfamily (MFS) profile domain-containing protein</fullName>
    </recommendedName>
</protein>
<feature type="transmembrane region" description="Helical" evidence="8">
    <location>
        <begin position="131"/>
        <end position="149"/>
    </location>
</feature>
<accession>A0A9W9MNY8</accession>
<feature type="transmembrane region" description="Helical" evidence="8">
    <location>
        <begin position="286"/>
        <end position="308"/>
    </location>
</feature>
<feature type="transmembrane region" description="Helical" evidence="8">
    <location>
        <begin position="161"/>
        <end position="182"/>
    </location>
</feature>
<dbReference type="GO" id="GO:0005351">
    <property type="term" value="F:carbohydrate:proton symporter activity"/>
    <property type="evidence" value="ECO:0007669"/>
    <property type="project" value="TreeGrafter"/>
</dbReference>
<dbReference type="EMBL" id="JAPQKR010000012">
    <property type="protein sequence ID" value="KAJ5204811.1"/>
    <property type="molecule type" value="Genomic_DNA"/>
</dbReference>
<dbReference type="PRINTS" id="PR00171">
    <property type="entry name" value="SUGRTRNSPORT"/>
</dbReference>
<comment type="subcellular location">
    <subcellularLocation>
        <location evidence="1">Membrane</location>
        <topology evidence="1">Multi-pass membrane protein</topology>
    </subcellularLocation>
</comment>
<organism evidence="10 11">
    <name type="scientific">Penicillium cinerascens</name>
    <dbReference type="NCBI Taxonomy" id="70096"/>
    <lineage>
        <taxon>Eukaryota</taxon>
        <taxon>Fungi</taxon>
        <taxon>Dikarya</taxon>
        <taxon>Ascomycota</taxon>
        <taxon>Pezizomycotina</taxon>
        <taxon>Eurotiomycetes</taxon>
        <taxon>Eurotiomycetidae</taxon>
        <taxon>Eurotiales</taxon>
        <taxon>Aspergillaceae</taxon>
        <taxon>Penicillium</taxon>
    </lineage>
</organism>
<keyword evidence="3 7" id="KW-0813">Transport</keyword>
<dbReference type="PANTHER" id="PTHR48022:SF43">
    <property type="entry name" value="QUINATE TRANSPORTER, PUTATIVE (AFU_ORTHOLOGUE AFUA_1G16230)-RELATED"/>
    <property type="match status" value="1"/>
</dbReference>
<evidence type="ECO:0000256" key="6">
    <source>
        <dbReference type="ARBA" id="ARBA00023136"/>
    </source>
</evidence>
<name>A0A9W9MNY8_9EURO</name>
<feature type="transmembrane region" description="Helical" evidence="8">
    <location>
        <begin position="355"/>
        <end position="375"/>
    </location>
</feature>
<keyword evidence="4 8" id="KW-0812">Transmembrane</keyword>
<dbReference type="GO" id="GO:0016020">
    <property type="term" value="C:membrane"/>
    <property type="evidence" value="ECO:0007669"/>
    <property type="project" value="UniProtKB-SubCell"/>
</dbReference>
<comment type="caution">
    <text evidence="10">The sequence shown here is derived from an EMBL/GenBank/DDBJ whole genome shotgun (WGS) entry which is preliminary data.</text>
</comment>
<dbReference type="InterPro" id="IPR005828">
    <property type="entry name" value="MFS_sugar_transport-like"/>
</dbReference>
<dbReference type="InterPro" id="IPR050360">
    <property type="entry name" value="MFS_Sugar_Transporters"/>
</dbReference>
<evidence type="ECO:0000256" key="1">
    <source>
        <dbReference type="ARBA" id="ARBA00004141"/>
    </source>
</evidence>
<keyword evidence="11" id="KW-1185">Reference proteome</keyword>
<keyword evidence="6 8" id="KW-0472">Membrane</keyword>
<gene>
    <name evidence="10" type="ORF">N7498_005690</name>
</gene>
<reference evidence="10" key="1">
    <citation type="submission" date="2022-12" db="EMBL/GenBank/DDBJ databases">
        <authorList>
            <person name="Petersen C."/>
        </authorList>
    </citation>
    <scope>NUCLEOTIDE SEQUENCE</scope>
    <source>
        <strain evidence="10">IBT 15544</strain>
    </source>
</reference>
<evidence type="ECO:0000256" key="8">
    <source>
        <dbReference type="SAM" id="Phobius"/>
    </source>
</evidence>
<feature type="domain" description="Major facilitator superfamily (MFS) profile" evidence="9">
    <location>
        <begin position="22"/>
        <end position="477"/>
    </location>
</feature>
<dbReference type="Gene3D" id="1.20.1250.20">
    <property type="entry name" value="MFS general substrate transporter like domains"/>
    <property type="match status" value="1"/>
</dbReference>
<dbReference type="Proteomes" id="UP001150904">
    <property type="component" value="Unassembled WGS sequence"/>
</dbReference>
<evidence type="ECO:0000313" key="11">
    <source>
        <dbReference type="Proteomes" id="UP001150904"/>
    </source>
</evidence>
<sequence>MSAVTRWLEPSRWTTSSYYVLVVFVIACGGIPKGYDEGGYSASVKLESFKIDFNLLKSHWKDDPTGLTNRSANITSFNVLGAAFGALASLDLNDRLGRLWSWRLAMVVYILGTFIQVFSSGIYGLLLFARIFSGLGAGVLTVASPLYLSEVAPKATRGLSVGLYMVALLTVLSMGFFINYGASIHMAATRTQYRLVQSIPLIPAGITLGLSWLCPETPRYLASKQRHQEAKEVLARLRGKSIDDESVTAEFEEIDQQAKKRADLKSISHWAALKESQTNPNYRQRFWLLMVMQTVAQWTGGNGITYYISTIFSYAGVADSTSLISSGAYGIVKLVFTMAFTWGLIDFFGRRRCALTGLALQLAAHIYMGTYMGLQPGSANNQSASDAAIASVFIYAVGWSVGLCTIPYLYGTEIFPSHIRNSCYALSMGFHWFFQFAVVRVTPNMLNNLHVWGAYLFWAIICTLGLIILGIWMPETKGVPIERMDELFAGPWYLRWRAKVYTSDDSSSSGDTIASQDLRQDTFKANDSLR</sequence>
<evidence type="ECO:0000259" key="9">
    <source>
        <dbReference type="PROSITE" id="PS50850"/>
    </source>
</evidence>
<dbReference type="InterPro" id="IPR003663">
    <property type="entry name" value="Sugar/inositol_transpt"/>
</dbReference>
<comment type="similarity">
    <text evidence="2 7">Belongs to the major facilitator superfamily. Sugar transporter (TC 2.A.1.1) family.</text>
</comment>
<dbReference type="PROSITE" id="PS50850">
    <property type="entry name" value="MFS"/>
    <property type="match status" value="1"/>
</dbReference>
<dbReference type="PROSITE" id="PS00217">
    <property type="entry name" value="SUGAR_TRANSPORT_2"/>
    <property type="match status" value="1"/>
</dbReference>
<keyword evidence="5 8" id="KW-1133">Transmembrane helix</keyword>
<dbReference type="InterPro" id="IPR005829">
    <property type="entry name" value="Sugar_transporter_CS"/>
</dbReference>
<feature type="transmembrane region" description="Helical" evidence="8">
    <location>
        <begin position="455"/>
        <end position="474"/>
    </location>
</feature>
<dbReference type="OrthoDB" id="508119at2759"/>
<dbReference type="NCBIfam" id="TIGR00879">
    <property type="entry name" value="SP"/>
    <property type="match status" value="1"/>
</dbReference>
<evidence type="ECO:0000256" key="7">
    <source>
        <dbReference type="RuleBase" id="RU003346"/>
    </source>
</evidence>
<feature type="transmembrane region" description="Helical" evidence="8">
    <location>
        <begin position="387"/>
        <end position="411"/>
    </location>
</feature>
<dbReference type="GeneID" id="83180053"/>
<feature type="transmembrane region" description="Helical" evidence="8">
    <location>
        <begin position="328"/>
        <end position="348"/>
    </location>
</feature>
<feature type="transmembrane region" description="Helical" evidence="8">
    <location>
        <begin position="423"/>
        <end position="443"/>
    </location>
</feature>
<dbReference type="PANTHER" id="PTHR48022">
    <property type="entry name" value="PLASTIDIC GLUCOSE TRANSPORTER 4"/>
    <property type="match status" value="1"/>
</dbReference>
<dbReference type="SUPFAM" id="SSF103473">
    <property type="entry name" value="MFS general substrate transporter"/>
    <property type="match status" value="1"/>
</dbReference>
<evidence type="ECO:0000256" key="4">
    <source>
        <dbReference type="ARBA" id="ARBA00022692"/>
    </source>
</evidence>
<dbReference type="AlphaFoldDB" id="A0A9W9MNY8"/>
<dbReference type="Pfam" id="PF00083">
    <property type="entry name" value="Sugar_tr"/>
    <property type="match status" value="1"/>
</dbReference>
<feature type="transmembrane region" description="Helical" evidence="8">
    <location>
        <begin position="16"/>
        <end position="35"/>
    </location>
</feature>
<feature type="transmembrane region" description="Helical" evidence="8">
    <location>
        <begin position="104"/>
        <end position="125"/>
    </location>
</feature>
<evidence type="ECO:0000256" key="3">
    <source>
        <dbReference type="ARBA" id="ARBA00022448"/>
    </source>
</evidence>
<reference evidence="10" key="2">
    <citation type="journal article" date="2023" name="IMA Fungus">
        <title>Comparative genomic study of the Penicillium genus elucidates a diverse pangenome and 15 lateral gene transfer events.</title>
        <authorList>
            <person name="Petersen C."/>
            <person name="Sorensen T."/>
            <person name="Nielsen M.R."/>
            <person name="Sondergaard T.E."/>
            <person name="Sorensen J.L."/>
            <person name="Fitzpatrick D.A."/>
            <person name="Frisvad J.C."/>
            <person name="Nielsen K.L."/>
        </authorList>
    </citation>
    <scope>NUCLEOTIDE SEQUENCE</scope>
    <source>
        <strain evidence="10">IBT 15544</strain>
    </source>
</reference>
<evidence type="ECO:0000313" key="10">
    <source>
        <dbReference type="EMBL" id="KAJ5204811.1"/>
    </source>
</evidence>
<dbReference type="InterPro" id="IPR036259">
    <property type="entry name" value="MFS_trans_sf"/>
</dbReference>
<proteinExistence type="inferred from homology"/>
<evidence type="ECO:0000256" key="2">
    <source>
        <dbReference type="ARBA" id="ARBA00010992"/>
    </source>
</evidence>
<dbReference type="InterPro" id="IPR020846">
    <property type="entry name" value="MFS_dom"/>
</dbReference>